<protein>
    <submittedName>
        <fullName evidence="1">Spermidine synthase</fullName>
    </submittedName>
</protein>
<sequence>ETIGGLKLLDGIYLLGLLQTPAYVRRAIASETQVYTIQEPPQFFGQGTLGK</sequence>
<comment type="caution">
    <text evidence="1">The sequence shown here is derived from an EMBL/GenBank/DDBJ whole genome shotgun (WGS) entry which is preliminary data.</text>
</comment>
<organism evidence="1">
    <name type="scientific">Symploca sp. SIO1C4</name>
    <dbReference type="NCBI Taxonomy" id="2607765"/>
    <lineage>
        <taxon>Bacteria</taxon>
        <taxon>Bacillati</taxon>
        <taxon>Cyanobacteriota</taxon>
        <taxon>Cyanophyceae</taxon>
        <taxon>Coleofasciculales</taxon>
        <taxon>Coleofasciculaceae</taxon>
        <taxon>Symploca</taxon>
    </lineage>
</organism>
<name>A0A6B3NI43_9CYAN</name>
<evidence type="ECO:0000313" key="1">
    <source>
        <dbReference type="EMBL" id="NER31427.1"/>
    </source>
</evidence>
<feature type="non-terminal residue" evidence="1">
    <location>
        <position position="1"/>
    </location>
</feature>
<reference evidence="1" key="1">
    <citation type="submission" date="2019-11" db="EMBL/GenBank/DDBJ databases">
        <title>Genomic insights into an expanded diversity of filamentous marine cyanobacteria reveals the extraordinary biosynthetic potential of Moorea and Okeania.</title>
        <authorList>
            <person name="Ferreira Leao T."/>
            <person name="Wang M."/>
            <person name="Moss N."/>
            <person name="Da Silva R."/>
            <person name="Sanders J."/>
            <person name="Nurk S."/>
            <person name="Gurevich A."/>
            <person name="Humphrey G."/>
            <person name="Reher R."/>
            <person name="Zhu Q."/>
            <person name="Belda-Ferre P."/>
            <person name="Glukhov E."/>
            <person name="Rex R."/>
            <person name="Dorrestein P.C."/>
            <person name="Knight R."/>
            <person name="Pevzner P."/>
            <person name="Gerwick W.H."/>
            <person name="Gerwick L."/>
        </authorList>
    </citation>
    <scope>NUCLEOTIDE SEQUENCE</scope>
    <source>
        <strain evidence="1">SIO1C4</strain>
    </source>
</reference>
<dbReference type="AlphaFoldDB" id="A0A6B3NI43"/>
<proteinExistence type="predicted"/>
<accession>A0A6B3NI43</accession>
<gene>
    <name evidence="1" type="ORF">F6J89_28375</name>
</gene>
<dbReference type="EMBL" id="JAAHFQ010000815">
    <property type="protein sequence ID" value="NER31427.1"/>
    <property type="molecule type" value="Genomic_DNA"/>
</dbReference>